<proteinExistence type="predicted"/>
<dbReference type="EMBL" id="LXQA010392714">
    <property type="protein sequence ID" value="MCI48876.1"/>
    <property type="molecule type" value="Genomic_DNA"/>
</dbReference>
<protein>
    <submittedName>
        <fullName evidence="1">Uncharacterized protein</fullName>
    </submittedName>
</protein>
<name>A0A392SLX9_9FABA</name>
<evidence type="ECO:0000313" key="2">
    <source>
        <dbReference type="Proteomes" id="UP000265520"/>
    </source>
</evidence>
<reference evidence="1 2" key="1">
    <citation type="journal article" date="2018" name="Front. Plant Sci.">
        <title>Red Clover (Trifolium pratense) and Zigzag Clover (T. medium) - A Picture of Genomic Similarities and Differences.</title>
        <authorList>
            <person name="Dluhosova J."/>
            <person name="Istvanek J."/>
            <person name="Nedelnik J."/>
            <person name="Repkova J."/>
        </authorList>
    </citation>
    <scope>NUCLEOTIDE SEQUENCE [LARGE SCALE GENOMIC DNA]</scope>
    <source>
        <strain evidence="2">cv. 10/8</strain>
        <tissue evidence="1">Leaf</tissue>
    </source>
</reference>
<keyword evidence="2" id="KW-1185">Reference proteome</keyword>
<accession>A0A392SLX9</accession>
<dbReference type="AlphaFoldDB" id="A0A392SLX9"/>
<dbReference type="Proteomes" id="UP000265520">
    <property type="component" value="Unassembled WGS sequence"/>
</dbReference>
<organism evidence="1 2">
    <name type="scientific">Trifolium medium</name>
    <dbReference type="NCBI Taxonomy" id="97028"/>
    <lineage>
        <taxon>Eukaryota</taxon>
        <taxon>Viridiplantae</taxon>
        <taxon>Streptophyta</taxon>
        <taxon>Embryophyta</taxon>
        <taxon>Tracheophyta</taxon>
        <taxon>Spermatophyta</taxon>
        <taxon>Magnoliopsida</taxon>
        <taxon>eudicotyledons</taxon>
        <taxon>Gunneridae</taxon>
        <taxon>Pentapetalae</taxon>
        <taxon>rosids</taxon>
        <taxon>fabids</taxon>
        <taxon>Fabales</taxon>
        <taxon>Fabaceae</taxon>
        <taxon>Papilionoideae</taxon>
        <taxon>50 kb inversion clade</taxon>
        <taxon>NPAAA clade</taxon>
        <taxon>Hologalegina</taxon>
        <taxon>IRL clade</taxon>
        <taxon>Trifolieae</taxon>
        <taxon>Trifolium</taxon>
    </lineage>
</organism>
<evidence type="ECO:0000313" key="1">
    <source>
        <dbReference type="EMBL" id="MCI48876.1"/>
    </source>
</evidence>
<comment type="caution">
    <text evidence="1">The sequence shown here is derived from an EMBL/GenBank/DDBJ whole genome shotgun (WGS) entry which is preliminary data.</text>
</comment>
<sequence>IPVSDFLKPKHEIRRKLCEEIIAEYQKNQLKIAQPAHPTLDCAEGDRTGTLAVEENVQGSGALDYAENDQSETLAVEENVQGGGGPDYTGV</sequence>
<feature type="non-terminal residue" evidence="1">
    <location>
        <position position="1"/>
    </location>
</feature>